<dbReference type="AlphaFoldDB" id="A0A9Q6VLL6"/>
<name>A0A9Q6VLL6_PSEFR</name>
<feature type="compositionally biased region" description="Polar residues" evidence="2">
    <location>
        <begin position="1"/>
        <end position="11"/>
    </location>
</feature>
<protein>
    <recommendedName>
        <fullName evidence="5">Virulence plasmid A protein</fullName>
    </recommendedName>
</protein>
<evidence type="ECO:0000313" key="4">
    <source>
        <dbReference type="Proteomes" id="UP000594467"/>
    </source>
</evidence>
<keyword evidence="1" id="KW-0843">Virulence</keyword>
<dbReference type="EMBL" id="CP065202">
    <property type="protein sequence ID" value="QPL30823.1"/>
    <property type="molecule type" value="Genomic_DNA"/>
</dbReference>
<reference evidence="3 4" key="1">
    <citation type="submission" date="2020-11" db="EMBL/GenBank/DDBJ databases">
        <title>The Complete Genome of Pseudomonas fragi A13BB.</title>
        <authorList>
            <person name="Awolope O.K."/>
            <person name="O'Driscoll N.H."/>
            <person name="Di Salvo A."/>
            <person name="Lamb A.J."/>
        </authorList>
    </citation>
    <scope>NUCLEOTIDE SEQUENCE [LARGE SCALE GENOMIC DNA]</scope>
    <source>
        <strain evidence="3 4">A13BB</strain>
    </source>
</reference>
<dbReference type="Pfam" id="PF03538">
    <property type="entry name" value="VRP1"/>
    <property type="match status" value="1"/>
</dbReference>
<evidence type="ECO:0000313" key="3">
    <source>
        <dbReference type="EMBL" id="QPL30823.1"/>
    </source>
</evidence>
<feature type="region of interest" description="Disordered" evidence="2">
    <location>
        <begin position="1"/>
        <end position="42"/>
    </location>
</feature>
<dbReference type="InterPro" id="IPR018003">
    <property type="entry name" value="Insecticidal_toxin/plasmid_vir"/>
</dbReference>
<gene>
    <name evidence="3" type="ORF">I5R27_18645</name>
</gene>
<dbReference type="Proteomes" id="UP000594467">
    <property type="component" value="Chromosome"/>
</dbReference>
<sequence>MAINKSTDTTDSPPPEGELPPEVIVIGGEPPVDDKPPVGDEPLEDLENESDIAAREALLTLHQQLVSFGFSSVFEVVQDGPSGLNARIQEQTGLTITEEEANTFFNQAEARAAGLTRLYTQLSARGDPAVCSVTKLEAIVDDTLLVARSLGSGGNYEQWFSRTIPNGFSHPDSAGSLFSPASYLTDLYRAAKPLHPSSNGLQLNQRRPDLGALVLSDANLNEEISTLELTLEVLKTGLPGNAEDLLREAIYPMTLPYNHVSEQILQGMQARKSSPAELWSVLGDFEGQALKLDTSLNSWAISMSGAYARDALGMSPQLFNILTEPQNTTNATVGRYFGVSTFMAIQYPSQLQTALQLPAQTIISMLGGGPFYELSSPVMVAARNYGAIYINGWVDGTTNPAKPLYWYVGAGLGHPVPAPANSPSASGLYNRNGRAFERLNRLVRLQHHVKLLSFEELDWLISQASNPITAHPLTQALQALAVYLPLRQRHNMTVDSFSACLGMLNTYHGAGKVSFYTSLFGAADLIGQTNVDFQQTTQSPASLRVRAQLCQGLRIDDGTLIVLAQFLPDMGANRVLATLGLEEISALYRIVAIPRLFGLSVAEALHFWDLFAAPDAIVRALAEPRPNQIALGVLIRTGYLVDWMRTAELEPGQLVALTSRRYPEQGTPELKVFIENIYSTLTGRAPVDAARQASEIAELRALMARHIGAELNLKANIAAAALLWVDAVAKDMTPTLEGYDLMSFWADIERICQGETTLDGQPRAVQYAYLMRQFAQVCHWAQLGEQDLGVLLPVSSAIPSALTGEQKSPPLTLALLLLLSRYGKWLRTQVADTSEARSYLRRAAALDPTLTLDVAAQQISDLHGWDVAQALVLMNGNVPRSFAALLPLLQKMQLGQRLGLSPSDLSWVGKLTESATVDQATLTLIAAKVMAAAHG</sequence>
<accession>A0A9Q6VLL6</accession>
<evidence type="ECO:0000256" key="1">
    <source>
        <dbReference type="ARBA" id="ARBA00023026"/>
    </source>
</evidence>
<organism evidence="3 4">
    <name type="scientific">Pseudomonas fragi</name>
    <dbReference type="NCBI Taxonomy" id="296"/>
    <lineage>
        <taxon>Bacteria</taxon>
        <taxon>Pseudomonadati</taxon>
        <taxon>Pseudomonadota</taxon>
        <taxon>Gammaproteobacteria</taxon>
        <taxon>Pseudomonadales</taxon>
        <taxon>Pseudomonadaceae</taxon>
        <taxon>Pseudomonas</taxon>
    </lineage>
</organism>
<evidence type="ECO:0000256" key="2">
    <source>
        <dbReference type="SAM" id="MobiDB-lite"/>
    </source>
</evidence>
<evidence type="ECO:0008006" key="5">
    <source>
        <dbReference type="Google" id="ProtNLM"/>
    </source>
</evidence>
<proteinExistence type="predicted"/>